<feature type="region of interest" description="Disordered" evidence="1">
    <location>
        <begin position="42"/>
        <end position="88"/>
    </location>
</feature>
<proteinExistence type="predicted"/>
<dbReference type="Proteomes" id="UP001422074">
    <property type="component" value="Unassembled WGS sequence"/>
</dbReference>
<protein>
    <submittedName>
        <fullName evidence="4">Uncharacterized protein</fullName>
    </submittedName>
</protein>
<keyword evidence="2" id="KW-0812">Transmembrane</keyword>
<evidence type="ECO:0000313" key="4">
    <source>
        <dbReference type="EMBL" id="MEN2744861.1"/>
    </source>
</evidence>
<feature type="transmembrane region" description="Helical" evidence="2">
    <location>
        <begin position="315"/>
        <end position="333"/>
    </location>
</feature>
<keyword evidence="2" id="KW-0472">Membrane</keyword>
<evidence type="ECO:0000256" key="1">
    <source>
        <dbReference type="SAM" id="MobiDB-lite"/>
    </source>
</evidence>
<dbReference type="RefSeq" id="WP_345885176.1">
    <property type="nucleotide sequence ID" value="NZ_JBDFRB010000007.1"/>
</dbReference>
<sequence>MIWPPVPRVPRPMRLALLVLLAFLCAAGFAIARPPVTAVAAEQDPQTLEGAGPATSSDMGSLTDPTPTPTPTPSPEPTPTGTVEPSPAPIQAEASLTRVRCDLMQLDAAGSAGKTLAYRVTDEAGRVAASGTFTGALGRSVSISTGHSYTARVSESTGGPAVAVSEPADMRAPCPVVVTPDAPAFSDECGTAADTVEVPRIIGIDYRVGSSVLVPGGNSAVGNVTVVATARPGYMLSGTSEWSHDFSDEACAPGREPVQAPGTPSPPPAAAPGPTPAPWTSSPAFPSSTAAVPEDERFTSRPASEANGIGGPGPLAWGIMLALAAAGGVFLWSKTRHH</sequence>
<feature type="region of interest" description="Disordered" evidence="1">
    <location>
        <begin position="245"/>
        <end position="309"/>
    </location>
</feature>
<gene>
    <name evidence="4" type="ORF">ABCQ75_09955</name>
</gene>
<keyword evidence="5" id="KW-1185">Reference proteome</keyword>
<accession>A0ABU9X077</accession>
<comment type="caution">
    <text evidence="4">The sequence shown here is derived from an EMBL/GenBank/DDBJ whole genome shotgun (WGS) entry which is preliminary data.</text>
</comment>
<keyword evidence="2" id="KW-1133">Transmembrane helix</keyword>
<feature type="chain" id="PRO_5047182148" evidence="3">
    <location>
        <begin position="33"/>
        <end position="338"/>
    </location>
</feature>
<feature type="compositionally biased region" description="Low complexity" evidence="1">
    <location>
        <begin position="278"/>
        <end position="291"/>
    </location>
</feature>
<evidence type="ECO:0000256" key="3">
    <source>
        <dbReference type="SAM" id="SignalP"/>
    </source>
</evidence>
<dbReference type="EMBL" id="JBDFRB010000007">
    <property type="protein sequence ID" value="MEN2744861.1"/>
    <property type="molecule type" value="Genomic_DNA"/>
</dbReference>
<evidence type="ECO:0000313" key="5">
    <source>
        <dbReference type="Proteomes" id="UP001422074"/>
    </source>
</evidence>
<organism evidence="4 5">
    <name type="scientific">Sinomonas halotolerans</name>
    <dbReference type="NCBI Taxonomy" id="1644133"/>
    <lineage>
        <taxon>Bacteria</taxon>
        <taxon>Bacillati</taxon>
        <taxon>Actinomycetota</taxon>
        <taxon>Actinomycetes</taxon>
        <taxon>Micrococcales</taxon>
        <taxon>Micrococcaceae</taxon>
        <taxon>Sinomonas</taxon>
    </lineage>
</organism>
<feature type="compositionally biased region" description="Pro residues" evidence="1">
    <location>
        <begin position="263"/>
        <end position="277"/>
    </location>
</feature>
<evidence type="ECO:0000256" key="2">
    <source>
        <dbReference type="SAM" id="Phobius"/>
    </source>
</evidence>
<name>A0ABU9X077_9MICC</name>
<feature type="compositionally biased region" description="Pro residues" evidence="1">
    <location>
        <begin position="66"/>
        <end position="78"/>
    </location>
</feature>
<keyword evidence="3" id="KW-0732">Signal</keyword>
<feature type="signal peptide" evidence="3">
    <location>
        <begin position="1"/>
        <end position="32"/>
    </location>
</feature>
<reference evidence="4 5" key="1">
    <citation type="submission" date="2024-05" db="EMBL/GenBank/DDBJ databases">
        <title>Sinomonas sp. nov., isolated from a waste landfill.</title>
        <authorList>
            <person name="Zhao Y."/>
        </authorList>
    </citation>
    <scope>NUCLEOTIDE SEQUENCE [LARGE SCALE GENOMIC DNA]</scope>
    <source>
        <strain evidence="4 5">CCTCC AB2014300</strain>
    </source>
</reference>